<proteinExistence type="predicted"/>
<dbReference type="Proteomes" id="UP001500879">
    <property type="component" value="Unassembled WGS sequence"/>
</dbReference>
<organism evidence="2 3">
    <name type="scientific">Streptomyces luteireticuli</name>
    <dbReference type="NCBI Taxonomy" id="173858"/>
    <lineage>
        <taxon>Bacteria</taxon>
        <taxon>Bacillati</taxon>
        <taxon>Actinomycetota</taxon>
        <taxon>Actinomycetes</taxon>
        <taxon>Kitasatosporales</taxon>
        <taxon>Streptomycetaceae</taxon>
        <taxon>Streptomyces</taxon>
    </lineage>
</organism>
<keyword evidence="3" id="KW-1185">Reference proteome</keyword>
<protein>
    <recommendedName>
        <fullName evidence="1">RES domain-containing protein</fullName>
    </recommendedName>
</protein>
<evidence type="ECO:0000259" key="1">
    <source>
        <dbReference type="SMART" id="SM00953"/>
    </source>
</evidence>
<reference evidence="3" key="1">
    <citation type="journal article" date="2019" name="Int. J. Syst. Evol. Microbiol.">
        <title>The Global Catalogue of Microorganisms (GCM) 10K type strain sequencing project: providing services to taxonomists for standard genome sequencing and annotation.</title>
        <authorList>
            <consortium name="The Broad Institute Genomics Platform"/>
            <consortium name="The Broad Institute Genome Sequencing Center for Infectious Disease"/>
            <person name="Wu L."/>
            <person name="Ma J."/>
        </authorList>
    </citation>
    <scope>NUCLEOTIDE SEQUENCE [LARGE SCALE GENOMIC DNA]</scope>
    <source>
        <strain evidence="3">JCM 4788</strain>
    </source>
</reference>
<evidence type="ECO:0000313" key="3">
    <source>
        <dbReference type="Proteomes" id="UP001500879"/>
    </source>
</evidence>
<sequence length="221" mass="24565">MVTGNVAPAAYAMRPNPYTILAGTTWWRVHHRSRSPEQFNPVSVDAHFGGNRFDGTSYDPYAYIYLASDPATALAETLLRSLDFDTETGTRLVPYAAVANKSLSMVRTQTDQQLISLITEEDLAAVCQDSWLLETEGDGYAKTRRWASEMRAQVPHATGLVWQSRRHRPRLATVLFHDRCGKQPLTAVPVNEFQDLGSPEGVAAVNRLLAPLRAAIVAPWR</sequence>
<accession>A0ABP3J0L9</accession>
<dbReference type="Pfam" id="PF08808">
    <property type="entry name" value="RES"/>
    <property type="match status" value="1"/>
</dbReference>
<gene>
    <name evidence="2" type="ORF">GCM10010357_62390</name>
</gene>
<feature type="domain" description="RES" evidence="1">
    <location>
        <begin position="44"/>
        <end position="187"/>
    </location>
</feature>
<dbReference type="InterPro" id="IPR014914">
    <property type="entry name" value="RES_dom"/>
</dbReference>
<dbReference type="EMBL" id="BAAABX010000068">
    <property type="protein sequence ID" value="GAA0432318.1"/>
    <property type="molecule type" value="Genomic_DNA"/>
</dbReference>
<dbReference type="SMART" id="SM00953">
    <property type="entry name" value="RES"/>
    <property type="match status" value="1"/>
</dbReference>
<comment type="caution">
    <text evidence="2">The sequence shown here is derived from an EMBL/GenBank/DDBJ whole genome shotgun (WGS) entry which is preliminary data.</text>
</comment>
<name>A0ABP3J0L9_9ACTN</name>
<evidence type="ECO:0000313" key="2">
    <source>
        <dbReference type="EMBL" id="GAA0432318.1"/>
    </source>
</evidence>